<dbReference type="Proteomes" id="UP000193642">
    <property type="component" value="Unassembled WGS sequence"/>
</dbReference>
<evidence type="ECO:0000313" key="3">
    <source>
        <dbReference type="Proteomes" id="UP000193642"/>
    </source>
</evidence>
<protein>
    <submittedName>
        <fullName evidence="2">Uncharacterized protein</fullName>
    </submittedName>
</protein>
<keyword evidence="3" id="KW-1185">Reference proteome</keyword>
<accession>A0A1Y2AXH0</accession>
<comment type="caution">
    <text evidence="2">The sequence shown here is derived from an EMBL/GenBank/DDBJ whole genome shotgun (WGS) entry which is preliminary data.</text>
</comment>
<reference evidence="2 3" key="1">
    <citation type="submission" date="2016-07" db="EMBL/GenBank/DDBJ databases">
        <title>Pervasive Adenine N6-methylation of Active Genes in Fungi.</title>
        <authorList>
            <consortium name="DOE Joint Genome Institute"/>
            <person name="Mondo S.J."/>
            <person name="Dannebaum R.O."/>
            <person name="Kuo R.C."/>
            <person name="Labutti K."/>
            <person name="Haridas S."/>
            <person name="Kuo A."/>
            <person name="Salamov A."/>
            <person name="Ahrendt S.R."/>
            <person name="Lipzen A."/>
            <person name="Sullivan W."/>
            <person name="Andreopoulos W.B."/>
            <person name="Clum A."/>
            <person name="Lindquist E."/>
            <person name="Daum C."/>
            <person name="Ramamoorthy G.K."/>
            <person name="Gryganskyi A."/>
            <person name="Culley D."/>
            <person name="Magnuson J.K."/>
            <person name="James T.Y."/>
            <person name="O'Malley M.A."/>
            <person name="Stajich J.E."/>
            <person name="Spatafora J.W."/>
            <person name="Visel A."/>
            <person name="Grigoriev I.V."/>
        </authorList>
    </citation>
    <scope>NUCLEOTIDE SEQUENCE [LARGE SCALE GENOMIC DNA]</scope>
    <source>
        <strain evidence="2 3">JEL800</strain>
    </source>
</reference>
<gene>
    <name evidence="2" type="ORF">BCR33DRAFT_793901</name>
</gene>
<evidence type="ECO:0000256" key="1">
    <source>
        <dbReference type="SAM" id="MobiDB-lite"/>
    </source>
</evidence>
<sequence>MQRAKSHWSHTAEFSTPCFKIVRLGIGGSGGIDGLVRQCWVGASVRQRRLGGLDGFLCKLWFPGPKAMQRAKSHWSHTAEFSTPCFKIVRLGVGGSGGIDGLVCQCWVGASVRQRRLGGLDGFLCKLWFPGPKAMQRAKSHWSHTAEFSTPCFKIVRLGVGGSGGIDGLVCQCWVGASVRQCQRRLGGLDGFLCKLWFPGPKAMQRAKSHWSHTAEFSTPCFKIVRLGVGGSGGIDGLVCQCWVGASVRQCQRRLGGLDGFLCKLWFPGPKAMQRAKSHWSHTADQLLASRFDGLVRQCVRPKAMQRAKSHWSHTADQLLASRFVSVRQRRLGGLDGFLCKLWFPGPKAMQRAKSHWSHTAEFSTPCFKIVRLGVGGSGGIDGLVRQCVRPKAMQRAKSHWSHTAEFSTPCFKIVRLGVGGSGGIDGLVCQCWLLWFPGPKAMQRAKSHWSHTAEFSTPCFKIVRLGVGGSGGIDGLVRQCVRPKAMQRAKSHWSHTAEFSTPCFKIVRLGVGGSGGIDGLVCQCWVGASVRQCQRRLGGLDGFLCKLWFPGPKAMQRAKSHWSHTAEFSTPCFKIVRLGVGGSGGIDGLVCQCWVGASVRQCQRRLGGLDGFLCKLWFPGPKAMQRAKSHWSHTAEFSTPCFKIVRLGVGGSGGIDGLVCQCWVGASVRQCQRRLGGLDGFLCKLWFPGPKAMQRAKSHWSHTADQLLASRFVSVRQRRLGGLDGFLCKLWFPGPKAMQRAKSHWSHTAEFSTPCFKIVRLGVGGSGGIDGLVCQCWVGVSVRQCQRRLGGLDGFLCKLWFPGPKAMQRAKSHWSHTAEFSTPCFKIVRLDVGGSGGIDGLVRQCVRPKAMQRAKSHWSHTAEFSTPCFKIVRLGVGGSGGIDGLRRLGGLDGFLCKLWFPGPKAMQRAKSHWSHTAEFSTPCFKIVRLGVGGSGGIDGLVRQCVSNATSKVALVPYSRSTPCFKIVRLGVGGSGGIDGLVCQCWVGASVRQCQRRLGGLDGFLCKLWFPGPKAMQRAKSHWSHTAEFSTPCFKIVRLGVGGSGGIDGLVCQCWVGASVRQCQRRLGGLDGFLCKLWFPGPKAMQRAKSHWSHTADQLLASRFVSVRQRRLGGLDGFLCKLWFPGPKAMQRAKSHWSHTAEFSTPCFKIVRLGVGGSGGIDGLVCQCWVGASVRQCQRRLGGLDGFLCKLWFPGPKAMQRAKSHWSHTAEFSTPCFKIVRLDVGGSGGIDGLVRQCVRPKAMQRAKSHWSHTAEFSTPCFKIVRLGVGGSGGIDGLVCQCWVGASVRQCQRRLGGLDGFLCKLWFPGPKAMQRAKSHWSHTAEFSTPCFKIVRLGVGGSGGIDGLVRQCVRPKAMQRAKSHWSHTAEFSTPCFKIVRLGVGGSGGIDGLVCQCWVGASVRQCQRRLGGLDGFLCKLWFPGPKAMQRAKSHWSHTAEFSTPCFKIVRLGVGGSGGIDGLVCQCWVGASVRQCQRRLGGLDGFLCKLWFPGPKAMQRAKSHWSHTAEFSTPCFKMPHFPATSTSRAVILKTPRDGPMMSLGILKTPRDGPMENPRSHTPLPFPY</sequence>
<feature type="region of interest" description="Disordered" evidence="1">
    <location>
        <begin position="1542"/>
        <end position="1563"/>
    </location>
</feature>
<evidence type="ECO:0000313" key="2">
    <source>
        <dbReference type="EMBL" id="ORY27268.1"/>
    </source>
</evidence>
<organism evidence="2 3">
    <name type="scientific">Rhizoclosmatium globosum</name>
    <dbReference type="NCBI Taxonomy" id="329046"/>
    <lineage>
        <taxon>Eukaryota</taxon>
        <taxon>Fungi</taxon>
        <taxon>Fungi incertae sedis</taxon>
        <taxon>Chytridiomycota</taxon>
        <taxon>Chytridiomycota incertae sedis</taxon>
        <taxon>Chytridiomycetes</taxon>
        <taxon>Chytridiales</taxon>
        <taxon>Chytriomycetaceae</taxon>
        <taxon>Rhizoclosmatium</taxon>
    </lineage>
</organism>
<proteinExistence type="predicted"/>
<name>A0A1Y2AXH0_9FUNG</name>
<dbReference type="EMBL" id="MCGO01000103">
    <property type="protein sequence ID" value="ORY27268.1"/>
    <property type="molecule type" value="Genomic_DNA"/>
</dbReference>